<accession>A0ABV3X665</accession>
<keyword evidence="3" id="KW-1185">Reference proteome</keyword>
<evidence type="ECO:0000313" key="2">
    <source>
        <dbReference type="EMBL" id="MEX5285593.1"/>
    </source>
</evidence>
<dbReference type="Proteomes" id="UP001559623">
    <property type="component" value="Unassembled WGS sequence"/>
</dbReference>
<reference evidence="2 3" key="1">
    <citation type="submission" date="2023-04" db="EMBL/GenBank/DDBJ databases">
        <title>Genome Sequence of Selenomonas sputigena ATCC 33150.</title>
        <authorList>
            <person name="Miller D.P."/>
            <person name="Anvari S."/>
            <person name="Polson S.W."/>
            <person name="Macdonald M."/>
            <person name="Mcdowell J.V."/>
        </authorList>
    </citation>
    <scope>NUCLEOTIDE SEQUENCE [LARGE SCALE GENOMIC DNA]</scope>
    <source>
        <strain evidence="2 3">ATCC 33150</strain>
    </source>
</reference>
<dbReference type="InterPro" id="IPR043502">
    <property type="entry name" value="DNA/RNA_pol_sf"/>
</dbReference>
<dbReference type="Pfam" id="PF18732">
    <property type="entry name" value="HEPN_AbiA_CTD"/>
    <property type="match status" value="1"/>
</dbReference>
<dbReference type="InterPro" id="IPR030986">
    <property type="entry name" value="AbiA"/>
</dbReference>
<dbReference type="NCBIfam" id="TIGR04499">
    <property type="entry name" value="abortive_AbiA"/>
    <property type="match status" value="1"/>
</dbReference>
<dbReference type="EMBL" id="JARVLH010000004">
    <property type="protein sequence ID" value="MEX5285593.1"/>
    <property type="molecule type" value="Genomic_DNA"/>
</dbReference>
<protein>
    <submittedName>
        <fullName evidence="2">AbiA family abortive infection protein</fullName>
    </submittedName>
</protein>
<name>A0ABV3X665_9FIRM</name>
<organism evidence="2 3">
    <name type="scientific">Selenomonas sputigena</name>
    <dbReference type="NCBI Taxonomy" id="69823"/>
    <lineage>
        <taxon>Bacteria</taxon>
        <taxon>Bacillati</taxon>
        <taxon>Bacillota</taxon>
        <taxon>Negativicutes</taxon>
        <taxon>Selenomonadales</taxon>
        <taxon>Selenomonadaceae</taxon>
        <taxon>Selenomonas</taxon>
    </lineage>
</organism>
<feature type="domain" description="Reverse transcriptase" evidence="1">
    <location>
        <begin position="1"/>
        <end position="305"/>
    </location>
</feature>
<proteinExistence type="predicted"/>
<dbReference type="RefSeq" id="WP_368847318.1">
    <property type="nucleotide sequence ID" value="NZ_CP194411.1"/>
</dbReference>
<dbReference type="InterPro" id="IPR041026">
    <property type="entry name" value="HEPN_AbiA_CTD"/>
</dbReference>
<gene>
    <name evidence="2" type="ORF">QCO44_08075</name>
</gene>
<comment type="caution">
    <text evidence="2">The sequence shown here is derived from an EMBL/GenBank/DDBJ whole genome shotgun (WGS) entry which is preliminary data.</text>
</comment>
<sequence length="624" mass="72780">MFEISYDTWKSVCDMYFSLNAGSQNAYLQWFPFGKLSSAEKETISGEDFYNRYIKMASFMFFSSAMHQSENYLQKGDGSFRDSSLIAPVLFLFLQAIGLEIHNHYSPIRPSDISVYYAGNYEHLRPKYKQDYDDFFKEINASVDEYQYFIKTDITNFFANISVDKLIAQVDKICNAGAVVFSQTQLQLFKELLIYCGNGRFPLIENSVGSSFLATVVYLDAIDKALHEYISTNMKAFSSFHMVRYVDDMYILISTDKPVGYLHEAYNEIRNEYSSILKKFGLALNAKKCCLKESREINQELKKSLYDEYFNGKRHDIEELFSGALCRFLNALASKLLSDSIDIERYNELINEQFSSDDIEFTPSEVFNYFVYEDENELQSEPVAKKIVELVEKSISFISLDPKRLTVMIVKTKSDTAIKGFLNQLFRKNRSGKWNFYDTTIAISYLIQRKFRHRDLLDILSNRHPALYSYYFHHCKNSTICCVNLWEVNRLVEIIAQDSKAHYLYFMYLCEKKRANYMVAFAYYKNYFDRVTADLDFAYSNDSRLKKPNYKGFYKERELINFYAGIENSETVIKDAHKLRNANPLSHASSELLDSNNTSENLCKSMKALSKLIYGYISKHKEQT</sequence>
<dbReference type="Pfam" id="PF00078">
    <property type="entry name" value="RVT_1"/>
    <property type="match status" value="1"/>
</dbReference>
<dbReference type="SUPFAM" id="SSF56672">
    <property type="entry name" value="DNA/RNA polymerases"/>
    <property type="match status" value="1"/>
</dbReference>
<evidence type="ECO:0000313" key="3">
    <source>
        <dbReference type="Proteomes" id="UP001559623"/>
    </source>
</evidence>
<evidence type="ECO:0000259" key="1">
    <source>
        <dbReference type="PROSITE" id="PS50878"/>
    </source>
</evidence>
<dbReference type="InterPro" id="IPR000477">
    <property type="entry name" value="RT_dom"/>
</dbReference>
<dbReference type="PROSITE" id="PS50878">
    <property type="entry name" value="RT_POL"/>
    <property type="match status" value="1"/>
</dbReference>